<dbReference type="RefSeq" id="WP_093331779.1">
    <property type="nucleotide sequence ID" value="NZ_AP027363.1"/>
</dbReference>
<reference evidence="1 2" key="1">
    <citation type="submission" date="2016-10" db="EMBL/GenBank/DDBJ databases">
        <authorList>
            <person name="de Groot N.N."/>
        </authorList>
    </citation>
    <scope>NUCLEOTIDE SEQUENCE [LARGE SCALE GENOMIC DNA]</scope>
    <source>
        <strain evidence="1 2">DSM 19706</strain>
    </source>
</reference>
<organism evidence="1 2">
    <name type="scientific">Thalassotalea agarivorans</name>
    <name type="common">Thalassomonas agarivorans</name>
    <dbReference type="NCBI Taxonomy" id="349064"/>
    <lineage>
        <taxon>Bacteria</taxon>
        <taxon>Pseudomonadati</taxon>
        <taxon>Pseudomonadota</taxon>
        <taxon>Gammaproteobacteria</taxon>
        <taxon>Alteromonadales</taxon>
        <taxon>Colwelliaceae</taxon>
        <taxon>Thalassotalea</taxon>
    </lineage>
</organism>
<accession>A0A1I0HFP4</accession>
<name>A0A1I0HFP4_THASX</name>
<dbReference type="Proteomes" id="UP000199308">
    <property type="component" value="Unassembled WGS sequence"/>
</dbReference>
<keyword evidence="2" id="KW-1185">Reference proteome</keyword>
<protein>
    <submittedName>
        <fullName evidence="1">Uncharacterized protein</fullName>
    </submittedName>
</protein>
<evidence type="ECO:0000313" key="2">
    <source>
        <dbReference type="Proteomes" id="UP000199308"/>
    </source>
</evidence>
<dbReference type="AlphaFoldDB" id="A0A1I0HFP4"/>
<evidence type="ECO:0000313" key="1">
    <source>
        <dbReference type="EMBL" id="SET82677.1"/>
    </source>
</evidence>
<dbReference type="STRING" id="349064.SAMN05660429_02788"/>
<proteinExistence type="predicted"/>
<dbReference type="EMBL" id="FOHK01000016">
    <property type="protein sequence ID" value="SET82677.1"/>
    <property type="molecule type" value="Genomic_DNA"/>
</dbReference>
<sequence length="276" mass="31109">MLAHALHVFEDELLIVNSEYSLTQASKEVSLLNYHQQYPTNQLAYLHLLKQCAINEPSYCSESFYRKADALFPNNGAPDFIRATIAAKNNNQAQFERLIESAAEKTAFDFKSFDYNDYFIHSYTSVNDIPIGYAALNSQGYVAAMAVPNPTHVIEQCEQAFDQNLSLHESCYILASTMSRSGGEMIVQAIGLKIEENYFQQTGKPGLDEVYAQKQQFEQSLDKMHQLNGMTLSLVDEQFVEGWLSRGLKGGELAAQAYAIEESKRLSLDQNYHPCL</sequence>
<gene>
    <name evidence="1" type="ORF">SAMN05660429_02788</name>
</gene>